<dbReference type="EMBL" id="CAVLGL010000080">
    <property type="protein sequence ID" value="CAK1586015.1"/>
    <property type="molecule type" value="Genomic_DNA"/>
</dbReference>
<reference evidence="1 2" key="1">
    <citation type="submission" date="2023-11" db="EMBL/GenBank/DDBJ databases">
        <authorList>
            <person name="Hedman E."/>
            <person name="Englund M."/>
            <person name="Stromberg M."/>
            <person name="Nyberg Akerstrom W."/>
            <person name="Nylinder S."/>
            <person name="Jareborg N."/>
            <person name="Kallberg Y."/>
            <person name="Kronander E."/>
        </authorList>
    </citation>
    <scope>NUCLEOTIDE SEQUENCE [LARGE SCALE GENOMIC DNA]</scope>
</reference>
<comment type="caution">
    <text evidence="1">The sequence shown here is derived from an EMBL/GenBank/DDBJ whole genome shotgun (WGS) entry which is preliminary data.</text>
</comment>
<dbReference type="Proteomes" id="UP001314205">
    <property type="component" value="Unassembled WGS sequence"/>
</dbReference>
<gene>
    <name evidence="1" type="ORF">PARMNEM_LOCUS7024</name>
</gene>
<accession>A0AAV1KU33</accession>
<name>A0AAV1KU33_9NEOP</name>
<sequence>MSNSKDAHKLSDINTIETLIKSRTEDGGERTDSKAAENCIYAVTVTKKSSSTDNEDTTLDSAQKSFISIHSTDQLCQIPNVISQPSLEECNVEVISLNEVFPSTSEESFSNDDVSPTRRNDKYRKNKLLVEKSNKEYTGRLSYVPTNSKSATGPGRHKETMEAQAPVYSDFDLPKNTLRVLGSNPGEPKMIYTDAPKKISKTMKKFLRNKDKNKHKENAKSNEKAISKLTTTRGILKDNRSGLECTGDSTYEPDDYNAAGEVVSLEMDFESQSNYAKQTPDKNVSFNTQVVIIHFTGDLCVGQSIEELSKEKDQQARNSELRKTFLTKYNEFWPTQK</sequence>
<evidence type="ECO:0000313" key="1">
    <source>
        <dbReference type="EMBL" id="CAK1586015.1"/>
    </source>
</evidence>
<evidence type="ECO:0000313" key="2">
    <source>
        <dbReference type="Proteomes" id="UP001314205"/>
    </source>
</evidence>
<keyword evidence="2" id="KW-1185">Reference proteome</keyword>
<protein>
    <submittedName>
        <fullName evidence="1">Uncharacterized protein</fullName>
    </submittedName>
</protein>
<dbReference type="AlphaFoldDB" id="A0AAV1KU33"/>
<organism evidence="1 2">
    <name type="scientific">Parnassius mnemosyne</name>
    <name type="common">clouded apollo</name>
    <dbReference type="NCBI Taxonomy" id="213953"/>
    <lineage>
        <taxon>Eukaryota</taxon>
        <taxon>Metazoa</taxon>
        <taxon>Ecdysozoa</taxon>
        <taxon>Arthropoda</taxon>
        <taxon>Hexapoda</taxon>
        <taxon>Insecta</taxon>
        <taxon>Pterygota</taxon>
        <taxon>Neoptera</taxon>
        <taxon>Endopterygota</taxon>
        <taxon>Lepidoptera</taxon>
        <taxon>Glossata</taxon>
        <taxon>Ditrysia</taxon>
        <taxon>Papilionoidea</taxon>
        <taxon>Papilionidae</taxon>
        <taxon>Parnassiinae</taxon>
        <taxon>Parnassini</taxon>
        <taxon>Parnassius</taxon>
        <taxon>Driopa</taxon>
    </lineage>
</organism>
<proteinExistence type="predicted"/>